<organism evidence="1 2">
    <name type="scientific">Acrasis kona</name>
    <dbReference type="NCBI Taxonomy" id="1008807"/>
    <lineage>
        <taxon>Eukaryota</taxon>
        <taxon>Discoba</taxon>
        <taxon>Heterolobosea</taxon>
        <taxon>Tetramitia</taxon>
        <taxon>Eutetramitia</taxon>
        <taxon>Acrasidae</taxon>
        <taxon>Acrasis</taxon>
    </lineage>
</organism>
<comment type="caution">
    <text evidence="1">The sequence shown here is derived from an EMBL/GenBank/DDBJ whole genome shotgun (WGS) entry which is preliminary data.</text>
</comment>
<proteinExistence type="predicted"/>
<gene>
    <name evidence="1" type="ORF">AKO1_005202</name>
</gene>
<sequence>GPHMLTLCDAIVNLEQLLITHIHMTSRCITHGEDIAHVRFVRYLIRAMRTAVHHHYDRYVTVVDHVVAPLMTIINCTHVDEWIRMESCSLIVHATHSDHLREFIENDCGRMMLKQERPSHLLLLLSSFYDRIINTAQHTDRLVDSTNRVRVVIDKYLKPLLKSIRLTFDSSTLSAHRGDDDQAVHRPPFVIQHINHHVNQSLSNHIDLMYAVVRVIDSVSAMVGSLSVDFDDALRTISDQMLRLFHYYFVHYRNDRQHNPLF</sequence>
<evidence type="ECO:0000313" key="2">
    <source>
        <dbReference type="Proteomes" id="UP001431209"/>
    </source>
</evidence>
<keyword evidence="2" id="KW-1185">Reference proteome</keyword>
<feature type="non-terminal residue" evidence="1">
    <location>
        <position position="262"/>
    </location>
</feature>
<dbReference type="AlphaFoldDB" id="A0AAW2Z638"/>
<accession>A0AAW2Z638</accession>
<evidence type="ECO:0000313" key="1">
    <source>
        <dbReference type="EMBL" id="KAL0484403.1"/>
    </source>
</evidence>
<protein>
    <submittedName>
        <fullName evidence="1">Uncharacterized protein</fullName>
    </submittedName>
</protein>
<dbReference type="EMBL" id="JAOPGA020001039">
    <property type="protein sequence ID" value="KAL0484403.1"/>
    <property type="molecule type" value="Genomic_DNA"/>
</dbReference>
<name>A0AAW2Z638_9EUKA</name>
<reference evidence="1 2" key="1">
    <citation type="submission" date="2024-03" db="EMBL/GenBank/DDBJ databases">
        <title>The Acrasis kona genome and developmental transcriptomes reveal deep origins of eukaryotic multicellular pathways.</title>
        <authorList>
            <person name="Sheikh S."/>
            <person name="Fu C.-J."/>
            <person name="Brown M.W."/>
            <person name="Baldauf S.L."/>
        </authorList>
    </citation>
    <scope>NUCLEOTIDE SEQUENCE [LARGE SCALE GENOMIC DNA]</scope>
    <source>
        <strain evidence="1 2">ATCC MYA-3509</strain>
    </source>
</reference>
<dbReference type="Proteomes" id="UP001431209">
    <property type="component" value="Unassembled WGS sequence"/>
</dbReference>
<feature type="non-terminal residue" evidence="1">
    <location>
        <position position="1"/>
    </location>
</feature>